<name>A0A5J4X994_9EUKA</name>
<proteinExistence type="predicted"/>
<evidence type="ECO:0000313" key="2">
    <source>
        <dbReference type="Proteomes" id="UP000324800"/>
    </source>
</evidence>
<reference evidence="1 2" key="1">
    <citation type="submission" date="2019-03" db="EMBL/GenBank/DDBJ databases">
        <title>Single cell metagenomics reveals metabolic interactions within the superorganism composed of flagellate Streblomastix strix and complex community of Bacteroidetes bacteria on its surface.</title>
        <authorList>
            <person name="Treitli S.C."/>
            <person name="Kolisko M."/>
            <person name="Husnik F."/>
            <person name="Keeling P."/>
            <person name="Hampl V."/>
        </authorList>
    </citation>
    <scope>NUCLEOTIDE SEQUENCE [LARGE SCALE GENOMIC DNA]</scope>
    <source>
        <strain evidence="1">ST1C</strain>
    </source>
</reference>
<evidence type="ECO:0000313" key="1">
    <source>
        <dbReference type="EMBL" id="KAA6403079.1"/>
    </source>
</evidence>
<dbReference type="Proteomes" id="UP000324800">
    <property type="component" value="Unassembled WGS sequence"/>
</dbReference>
<protein>
    <submittedName>
        <fullName evidence="1">Uncharacterized protein</fullName>
    </submittedName>
</protein>
<sequence length="103" mass="12197">MMPIVRHKSYIISEKEPYLKQLEKINTNIKKKKFDEKTSEKNDETKESKPLTAKHIFKKYASKFVKKGYIIISEDPKILVQFKKPLLQETNEYMNIFLIGMDG</sequence>
<gene>
    <name evidence="1" type="ORF">EZS28_001390</name>
</gene>
<comment type="caution">
    <text evidence="1">The sequence shown here is derived from an EMBL/GenBank/DDBJ whole genome shotgun (WGS) entry which is preliminary data.</text>
</comment>
<dbReference type="EMBL" id="SNRW01000143">
    <property type="protein sequence ID" value="KAA6403079.1"/>
    <property type="molecule type" value="Genomic_DNA"/>
</dbReference>
<dbReference type="AlphaFoldDB" id="A0A5J4X994"/>
<organism evidence="1 2">
    <name type="scientific">Streblomastix strix</name>
    <dbReference type="NCBI Taxonomy" id="222440"/>
    <lineage>
        <taxon>Eukaryota</taxon>
        <taxon>Metamonada</taxon>
        <taxon>Preaxostyla</taxon>
        <taxon>Oxymonadida</taxon>
        <taxon>Streblomastigidae</taxon>
        <taxon>Streblomastix</taxon>
    </lineage>
</organism>
<accession>A0A5J4X994</accession>